<dbReference type="Gene3D" id="3.30.470.20">
    <property type="entry name" value="ATP-grasp fold, B domain"/>
    <property type="match status" value="1"/>
</dbReference>
<dbReference type="Pfam" id="PF00289">
    <property type="entry name" value="Biotin_carb_N"/>
    <property type="match status" value="1"/>
</dbReference>
<dbReference type="InterPro" id="IPR005482">
    <property type="entry name" value="Biotin_COase_C"/>
</dbReference>
<evidence type="ECO:0000313" key="11">
    <source>
        <dbReference type="Proteomes" id="UP000248918"/>
    </source>
</evidence>
<dbReference type="PROSITE" id="PS50979">
    <property type="entry name" value="BC"/>
    <property type="match status" value="1"/>
</dbReference>
<evidence type="ECO:0000256" key="4">
    <source>
        <dbReference type="ARBA" id="ARBA00022840"/>
    </source>
</evidence>
<dbReference type="InterPro" id="IPR050856">
    <property type="entry name" value="Biotin_carboxylase_complex"/>
</dbReference>
<dbReference type="SUPFAM" id="SSF51230">
    <property type="entry name" value="Single hybrid motif"/>
    <property type="match status" value="1"/>
</dbReference>
<feature type="domain" description="Lipoyl-binding" evidence="7">
    <location>
        <begin position="578"/>
        <end position="654"/>
    </location>
</feature>
<dbReference type="Pfam" id="PF02786">
    <property type="entry name" value="CPSase_L_D2"/>
    <property type="match status" value="1"/>
</dbReference>
<organism evidence="10 11">
    <name type="scientific">Paraburkholderia bryophila</name>
    <dbReference type="NCBI Taxonomy" id="420952"/>
    <lineage>
        <taxon>Bacteria</taxon>
        <taxon>Pseudomonadati</taxon>
        <taxon>Pseudomonadota</taxon>
        <taxon>Betaproteobacteria</taxon>
        <taxon>Burkholderiales</taxon>
        <taxon>Burkholderiaceae</taxon>
        <taxon>Paraburkholderia</taxon>
    </lineage>
</organism>
<dbReference type="OrthoDB" id="9803706at2"/>
<dbReference type="InterPro" id="IPR011761">
    <property type="entry name" value="ATP-grasp"/>
</dbReference>
<dbReference type="AlphaFoldDB" id="A0A329BFF9"/>
<dbReference type="GO" id="GO:0005524">
    <property type="term" value="F:ATP binding"/>
    <property type="evidence" value="ECO:0007669"/>
    <property type="project" value="UniProtKB-UniRule"/>
</dbReference>
<dbReference type="InterPro" id="IPR005481">
    <property type="entry name" value="BC-like_N"/>
</dbReference>
<evidence type="ECO:0000259" key="8">
    <source>
        <dbReference type="PROSITE" id="PS50975"/>
    </source>
</evidence>
<dbReference type="SMART" id="SM00878">
    <property type="entry name" value="Biotin_carb_C"/>
    <property type="match status" value="1"/>
</dbReference>
<comment type="cofactor">
    <cofactor evidence="1">
        <name>biotin</name>
        <dbReference type="ChEBI" id="CHEBI:57586"/>
    </cofactor>
</comment>
<evidence type="ECO:0000259" key="7">
    <source>
        <dbReference type="PROSITE" id="PS50968"/>
    </source>
</evidence>
<dbReference type="SUPFAM" id="SSF52440">
    <property type="entry name" value="PreATP-grasp domain"/>
    <property type="match status" value="1"/>
</dbReference>
<dbReference type="GO" id="GO:0046872">
    <property type="term" value="F:metal ion binding"/>
    <property type="evidence" value="ECO:0007669"/>
    <property type="project" value="InterPro"/>
</dbReference>
<dbReference type="SUPFAM" id="SSF56059">
    <property type="entry name" value="Glutathione synthetase ATP-binding domain-like"/>
    <property type="match status" value="1"/>
</dbReference>
<reference evidence="10 11" key="1">
    <citation type="submission" date="2018-06" db="EMBL/GenBank/DDBJ databases">
        <title>Genomic Encyclopedia of Type Strains, Phase III (KMG-III): the genomes of soil and plant-associated and newly described type strains.</title>
        <authorList>
            <person name="Whitman W."/>
        </authorList>
    </citation>
    <scope>NUCLEOTIDE SEQUENCE [LARGE SCALE GENOMIC DNA]</scope>
    <source>
        <strain evidence="10 11">LMG 23644</strain>
    </source>
</reference>
<dbReference type="PROSITE" id="PS50968">
    <property type="entry name" value="BIOTINYL_LIPOYL"/>
    <property type="match status" value="1"/>
</dbReference>
<dbReference type="CDD" id="cd06850">
    <property type="entry name" value="biotinyl_domain"/>
    <property type="match status" value="1"/>
</dbReference>
<dbReference type="InterPro" id="IPR000089">
    <property type="entry name" value="Biotin_lipoyl"/>
</dbReference>
<evidence type="ECO:0000256" key="1">
    <source>
        <dbReference type="ARBA" id="ARBA00001953"/>
    </source>
</evidence>
<dbReference type="Gene3D" id="2.40.50.100">
    <property type="match status" value="1"/>
</dbReference>
<keyword evidence="5" id="KW-0092">Biotin</keyword>
<dbReference type="PROSITE" id="PS00867">
    <property type="entry name" value="CPSASE_2"/>
    <property type="match status" value="1"/>
</dbReference>
<protein>
    <submittedName>
        <fullName evidence="10">Propionyl-CoA carboxylase alpha chain/3-methylcrotonyl-CoA carboxylase alpha subunit</fullName>
    </submittedName>
</protein>
<dbReference type="SUPFAM" id="SSF51246">
    <property type="entry name" value="Rudiment single hybrid motif"/>
    <property type="match status" value="1"/>
</dbReference>
<comment type="caution">
    <text evidence="10">The sequence shown here is derived from an EMBL/GenBank/DDBJ whole genome shotgun (WGS) entry which is preliminary data.</text>
</comment>
<dbReference type="InterPro" id="IPR011764">
    <property type="entry name" value="Biotin_carboxylation_dom"/>
</dbReference>
<dbReference type="GO" id="GO:0016874">
    <property type="term" value="F:ligase activity"/>
    <property type="evidence" value="ECO:0007669"/>
    <property type="project" value="UniProtKB-KW"/>
</dbReference>
<keyword evidence="3 6" id="KW-0547">Nucleotide-binding</keyword>
<name>A0A329BFF9_9BURK</name>
<dbReference type="InterPro" id="IPR001882">
    <property type="entry name" value="Biotin_BS"/>
</dbReference>
<dbReference type="InterPro" id="IPR016185">
    <property type="entry name" value="PreATP-grasp_dom_sf"/>
</dbReference>
<dbReference type="EMBL" id="QLTK01000035">
    <property type="protein sequence ID" value="RAS20597.1"/>
    <property type="molecule type" value="Genomic_DNA"/>
</dbReference>
<gene>
    <name evidence="10" type="ORF">BX591_13516</name>
</gene>
<feature type="domain" description="ATP-grasp" evidence="8">
    <location>
        <begin position="120"/>
        <end position="317"/>
    </location>
</feature>
<accession>A0A329BFF9</accession>
<dbReference type="PANTHER" id="PTHR18866">
    <property type="entry name" value="CARBOXYLASE:PYRUVATE/ACETYL-COA/PROPIONYL-COA CARBOXYLASE"/>
    <property type="match status" value="1"/>
</dbReference>
<keyword evidence="4 6" id="KW-0067">ATP-binding</keyword>
<keyword evidence="2" id="KW-0436">Ligase</keyword>
<evidence type="ECO:0000256" key="6">
    <source>
        <dbReference type="PROSITE-ProRule" id="PRU00409"/>
    </source>
</evidence>
<evidence type="ECO:0000256" key="5">
    <source>
        <dbReference type="ARBA" id="ARBA00023267"/>
    </source>
</evidence>
<proteinExistence type="predicted"/>
<dbReference type="InterPro" id="IPR011053">
    <property type="entry name" value="Single_hybrid_motif"/>
</dbReference>
<dbReference type="Proteomes" id="UP000248918">
    <property type="component" value="Unassembled WGS sequence"/>
</dbReference>
<evidence type="ECO:0000313" key="10">
    <source>
        <dbReference type="EMBL" id="RAS20597.1"/>
    </source>
</evidence>
<dbReference type="InterPro" id="IPR005479">
    <property type="entry name" value="CPAse_ATP-bd"/>
</dbReference>
<sequence>MFKRILIANRGEIARRIARTCRRLEVEYVSVYSAADRNAAHLEGAVEREPIGEAPASSSYLNAEAIIAAALRTGCEAIHPGYGFLSENAAFAAAVEQAGLVFIGPDARTIDSMGNKATAKKMLARADVPVVPGSREATESHGLIRETCEEIGYPVILKPVAGGGGKGMQVVTESRELDAAIDAAIRIGKANFGDGRLLVERYIATPRHLEVQIFGDSHGNVVHLFERECSLQRRHQKIVEEAPASNLPADVRARLLAAAVRGAQAIGYVNAGTFEFILAPDDQFYFLEVNTRLQVEHPVTEAITGLDLVEWQLRIAAGEVLPLQQDAIRFAGHAIECRVYAEDPDQGFCPMPGEALRVQWPDSCRVDAAFDRQEPVPSFYDPMVAKLIAHGANRPESLRRLQAAIAETTLLGLTSNLGFAQRLLQDPRVQAGQVDTHLVDDFIGRAAPLSAIEPAAACAAFVDSAEAIAAAGHETRSPWAGSLGPLDRIALDPDAPLGRLTYQCQGQPLQAGLLRHDRDGVEVEVAQQRFAVSGTQSGGLWKGRVGELAWAAARFGDVLEVSVAGTRVQLLTRQDLAGELDKANGGEVVTRMPGAVVALPVEIGARVEQDDVIAIVEAMKMENRIYAPAAGTLSALHCRLGDIVAAGQTLASIATGTA</sequence>
<feature type="domain" description="Biotin carboxylation" evidence="9">
    <location>
        <begin position="1"/>
        <end position="444"/>
    </location>
</feature>
<dbReference type="PANTHER" id="PTHR18866:SF33">
    <property type="entry name" value="METHYLCROTONOYL-COA CARBOXYLASE SUBUNIT ALPHA, MITOCHONDRIAL-RELATED"/>
    <property type="match status" value="1"/>
</dbReference>
<dbReference type="Pfam" id="PF00364">
    <property type="entry name" value="Biotin_lipoyl"/>
    <property type="match status" value="1"/>
</dbReference>
<dbReference type="Pfam" id="PF02785">
    <property type="entry name" value="Biotin_carb_C"/>
    <property type="match status" value="1"/>
</dbReference>
<dbReference type="PROSITE" id="PS00188">
    <property type="entry name" value="BIOTIN"/>
    <property type="match status" value="1"/>
</dbReference>
<evidence type="ECO:0000256" key="3">
    <source>
        <dbReference type="ARBA" id="ARBA00022741"/>
    </source>
</evidence>
<evidence type="ECO:0000256" key="2">
    <source>
        <dbReference type="ARBA" id="ARBA00022598"/>
    </source>
</evidence>
<dbReference type="InterPro" id="IPR011054">
    <property type="entry name" value="Rudment_hybrid_motif"/>
</dbReference>
<dbReference type="RefSeq" id="WP_111935209.1">
    <property type="nucleotide sequence ID" value="NZ_CADFFP010000034.1"/>
</dbReference>
<evidence type="ECO:0000259" key="9">
    <source>
        <dbReference type="PROSITE" id="PS50979"/>
    </source>
</evidence>
<dbReference type="PROSITE" id="PS50975">
    <property type="entry name" value="ATP_GRASP"/>
    <property type="match status" value="1"/>
</dbReference>